<proteinExistence type="predicted"/>
<dbReference type="Gene3D" id="1.10.260.40">
    <property type="entry name" value="lambda repressor-like DNA-binding domains"/>
    <property type="match status" value="1"/>
</dbReference>
<protein>
    <recommendedName>
        <fullName evidence="1">HTH cro/C1-type domain-containing protein</fullName>
    </recommendedName>
</protein>
<accession>A0A1L7RVD2</accession>
<name>A0A1L7RVD2_STASA</name>
<dbReference type="GO" id="GO:0003677">
    <property type="term" value="F:DNA binding"/>
    <property type="evidence" value="ECO:0007669"/>
    <property type="project" value="InterPro"/>
</dbReference>
<feature type="domain" description="HTH cro/C1-type" evidence="1">
    <location>
        <begin position="19"/>
        <end position="73"/>
    </location>
</feature>
<dbReference type="AlphaFoldDB" id="A0A1L7RVD2"/>
<gene>
    <name evidence="2" type="primary">ORF_o48</name>
</gene>
<evidence type="ECO:0000313" key="2">
    <source>
        <dbReference type="EMBL" id="CEO43753.1"/>
    </source>
</evidence>
<dbReference type="PROSITE" id="PS50943">
    <property type="entry name" value="HTH_CROC1"/>
    <property type="match status" value="1"/>
</dbReference>
<reference evidence="2" key="1">
    <citation type="submission" date="2015-01" db="EMBL/GenBank/DDBJ databases">
        <title>Novel erm(44)-related macrolide-lincosamide-streptogramin B resistance gene in Staphylococcus saprophyticus.</title>
        <authorList>
            <person name="Wendlandt S."/>
            <person name="Hess S."/>
            <person name="Li J."/>
            <person name="Kadlec K."/>
            <person name="Wang Y."/>
            <person name="Fessler A.T."/>
            <person name="Schwarz S."/>
            <person name="Gallert C."/>
        </authorList>
    </citation>
    <scope>NUCLEOTIDE SEQUENCE</scope>
    <source>
        <strain evidence="2">Ab-7</strain>
    </source>
</reference>
<dbReference type="InterPro" id="IPR010982">
    <property type="entry name" value="Lambda_DNA-bd_dom_sf"/>
</dbReference>
<dbReference type="CDD" id="cd00093">
    <property type="entry name" value="HTH_XRE"/>
    <property type="match status" value="1"/>
</dbReference>
<dbReference type="SUPFAM" id="SSF47413">
    <property type="entry name" value="lambda repressor-like DNA-binding domains"/>
    <property type="match status" value="1"/>
</dbReference>
<dbReference type="EMBL" id="LN795824">
    <property type="protein sequence ID" value="CEO43753.1"/>
    <property type="molecule type" value="Genomic_DNA"/>
</dbReference>
<dbReference type="InterPro" id="IPR001387">
    <property type="entry name" value="Cro/C1-type_HTH"/>
</dbReference>
<organism evidence="2">
    <name type="scientific">Staphylococcus saprophyticus</name>
    <dbReference type="NCBI Taxonomy" id="29385"/>
    <lineage>
        <taxon>Bacteria</taxon>
        <taxon>Bacillati</taxon>
        <taxon>Bacillota</taxon>
        <taxon>Bacilli</taxon>
        <taxon>Bacillales</taxon>
        <taxon>Staphylococcaceae</taxon>
        <taxon>Staphylococcus</taxon>
    </lineage>
</organism>
<evidence type="ECO:0000259" key="1">
    <source>
        <dbReference type="PROSITE" id="PS50943"/>
    </source>
</evidence>
<dbReference type="RefSeq" id="WP_081324768.1">
    <property type="nucleotide sequence ID" value="NZ_JBFSXO010000001.1"/>
</dbReference>
<sequence length="75" mass="8931">MMTKKSELKQQFLKPKSKLKEERLKRGLSATYVSQLIGIDRRQYESKEKGLFSFHDYEIKVISESLDIDKEVFFI</sequence>